<dbReference type="InterPro" id="IPR036691">
    <property type="entry name" value="Endo/exonu/phosph_ase_sf"/>
</dbReference>
<name>A0ABQ8LVZ8_LABRO</name>
<keyword evidence="3" id="KW-1185">Reference proteome</keyword>
<dbReference type="EMBL" id="JACTAM010000017">
    <property type="protein sequence ID" value="KAI2654787.1"/>
    <property type="molecule type" value="Genomic_DNA"/>
</dbReference>
<evidence type="ECO:0000313" key="3">
    <source>
        <dbReference type="Proteomes" id="UP000830375"/>
    </source>
</evidence>
<sequence>MIVSVMFYVLYPLSRLISRVSELWREAPSVYVNGKEVWDGGGALSGQQQTGLLLQWNSTGNAAAALDPDHTETESPHGALVDLLDVCELKKTSEEPNVNEMHEDVHKSLGYVNQMEAFDYKHAVSDVNLSESALKCLEVTNEEDPVMNESAFPHIEFPIHSDIDNMLSAFSQLDACAETVVYDDRERDSSVSDGLAHLSADIFLGFDSDAGNEAPGSPVFDLAALLADSQQVQTSAEPGVGWHFPVGLGLSKMSYCPYVQFPDVSYYPALQDSDSIEGGNPGFTLQKYTLHKRQTKVSRVSHRVRYLASSSPLSLVYDILRDPFHFNPLEQHHQHRGVWSLDIGPHRIHAEDEQQGLPLKSFFFYVKVMWRVWEDLSETHTGPCADTADVFDFTIMSYNILAQDLLEANPQLYTHCPEEVLVWDQRLWTILKELQIWEPDIICLQEVQENHFLEQIYPVLTDMGYTCIYKRRTGTKTDGCAVCYHSNRFTQLSVNLLEFCRSDCELLDRDNVGIVLLLQPTAGQSEAFSPICVANTHLLFNPRRGDVKLAQLAIVFAEIDVMIKKCRSEGRRCEVVLCGDFNALPNSPLWNFITTGQLYFHGLPAWMVSGQEDLSYKVHHTRLFAPLWPSSLGISDGCQYRTNTQAAASGQRQLNILLIALDSQHAYNRQYSAEFLCQLQYCPAALVRPADLELIPGVTDRTPDPEDMEMFSARFGHTLRHTLNLTSAYSPVQPDTHAAVVSTLNSEGGAMVDHIFYSTRGTGSAAAEGSSGGLKLLGRLSLLSEADLWSLRGLPNETFPSDHLSLIVKLQLPPV</sequence>
<proteinExistence type="predicted"/>
<accession>A0ABQ8LVZ8</accession>
<dbReference type="PANTHER" id="PTHR12121">
    <property type="entry name" value="CARBON CATABOLITE REPRESSOR PROTEIN 4"/>
    <property type="match status" value="1"/>
</dbReference>
<dbReference type="SUPFAM" id="SSF56219">
    <property type="entry name" value="DNase I-like"/>
    <property type="match status" value="1"/>
</dbReference>
<dbReference type="InterPro" id="IPR050410">
    <property type="entry name" value="CCR4/nocturin_mRNA_transcr"/>
</dbReference>
<gene>
    <name evidence="2" type="ORF">H4Q32_011576</name>
</gene>
<dbReference type="PANTHER" id="PTHR12121:SF28">
    <property type="entry name" value="PROTEIN ANGEL HOMOLOG 1"/>
    <property type="match status" value="1"/>
</dbReference>
<feature type="domain" description="Endonuclease/exonuclease/phosphatase" evidence="1">
    <location>
        <begin position="396"/>
        <end position="803"/>
    </location>
</feature>
<evidence type="ECO:0000259" key="1">
    <source>
        <dbReference type="Pfam" id="PF03372"/>
    </source>
</evidence>
<dbReference type="Pfam" id="PF03372">
    <property type="entry name" value="Exo_endo_phos"/>
    <property type="match status" value="1"/>
</dbReference>
<organism evidence="2 3">
    <name type="scientific">Labeo rohita</name>
    <name type="common">Indian major carp</name>
    <name type="synonym">Cyprinus rohita</name>
    <dbReference type="NCBI Taxonomy" id="84645"/>
    <lineage>
        <taxon>Eukaryota</taxon>
        <taxon>Metazoa</taxon>
        <taxon>Chordata</taxon>
        <taxon>Craniata</taxon>
        <taxon>Vertebrata</taxon>
        <taxon>Euteleostomi</taxon>
        <taxon>Actinopterygii</taxon>
        <taxon>Neopterygii</taxon>
        <taxon>Teleostei</taxon>
        <taxon>Ostariophysi</taxon>
        <taxon>Cypriniformes</taxon>
        <taxon>Cyprinidae</taxon>
        <taxon>Labeoninae</taxon>
        <taxon>Labeonini</taxon>
        <taxon>Labeo</taxon>
    </lineage>
</organism>
<dbReference type="Proteomes" id="UP000830375">
    <property type="component" value="Unassembled WGS sequence"/>
</dbReference>
<dbReference type="Gene3D" id="3.60.10.10">
    <property type="entry name" value="Endonuclease/exonuclease/phosphatase"/>
    <property type="match status" value="1"/>
</dbReference>
<protein>
    <recommendedName>
        <fullName evidence="1">Endonuclease/exonuclease/phosphatase domain-containing protein</fullName>
    </recommendedName>
</protein>
<evidence type="ECO:0000313" key="2">
    <source>
        <dbReference type="EMBL" id="KAI2654787.1"/>
    </source>
</evidence>
<comment type="caution">
    <text evidence="2">The sequence shown here is derived from an EMBL/GenBank/DDBJ whole genome shotgun (WGS) entry which is preliminary data.</text>
</comment>
<reference evidence="2 3" key="1">
    <citation type="submission" date="2022-01" db="EMBL/GenBank/DDBJ databases">
        <title>A high-quality chromosome-level genome assembly of rohu carp, Labeo rohita.</title>
        <authorList>
            <person name="Arick M.A. II"/>
            <person name="Hsu C.-Y."/>
            <person name="Magbanua Z."/>
            <person name="Pechanova O."/>
            <person name="Grover C."/>
            <person name="Miller E."/>
            <person name="Thrash A."/>
            <person name="Ezzel L."/>
            <person name="Alam S."/>
            <person name="Benzie J."/>
            <person name="Hamilton M."/>
            <person name="Karsi A."/>
            <person name="Lawrence M.L."/>
            <person name="Peterson D.G."/>
        </authorList>
    </citation>
    <scope>NUCLEOTIDE SEQUENCE [LARGE SCALE GENOMIC DNA]</scope>
    <source>
        <strain evidence="3">BAU-BD-2019</strain>
        <tissue evidence="2">Blood</tissue>
    </source>
</reference>
<dbReference type="InterPro" id="IPR005135">
    <property type="entry name" value="Endo/exonuclease/phosphatase"/>
</dbReference>